<feature type="transmembrane region" description="Helical" evidence="2">
    <location>
        <begin position="60"/>
        <end position="81"/>
    </location>
</feature>
<keyword evidence="1" id="KW-0802">TPR repeat</keyword>
<dbReference type="EMBL" id="SSFX01000031">
    <property type="protein sequence ID" value="TXI29576.1"/>
    <property type="molecule type" value="Genomic_DNA"/>
</dbReference>
<proteinExistence type="predicted"/>
<evidence type="ECO:0000256" key="2">
    <source>
        <dbReference type="SAM" id="Phobius"/>
    </source>
</evidence>
<comment type="caution">
    <text evidence="3">The sequence shown here is derived from an EMBL/GenBank/DDBJ whole genome shotgun (WGS) entry which is preliminary data.</text>
</comment>
<sequence length="509" mass="58195">MQLSTLGLRLLLRTTSLVGRLIALFTSAFMNLLTVIAIIAILAALDKWGIWVDKSNQPDAWLTANWVLCIWALVLIIWSIIQQRYRLLITPFDELGDNKGTKPESDARLSVLLASELAQLRDLFQEFEEGEALQTTADNTLFTGTGLAAKESRLFESPIQFDAQGSFMDRVVSTESVLTIGTLKIPINIFLGLVNRFVQGPRISGRILHENGRCIVIAEFSMGRIYRHWRIEELSNVQSRSLADLAHELAIRIFTELVFKYPARWTALESLTEGIRVYRRTMRTTKDKKLNLLAAEQHFLKAIAEDNSFDLAFYNLGVVYFALGRFPAARNAFISSTKHNPQRFDSQYGLIRTLYLEYLDSIRKENAEVRHQGLHLALDHCDRALSLASNAEARAKVLNHKAVIKMELRGRDYFPASRFSRGAVKAALQALFFAEITIFRCPESKERQRISACALASSSLQQLCKINYQIHRYYKSHRPRSRFEALLLCWSRWEWRSAAHKLHGLLRMT</sequence>
<gene>
    <name evidence="3" type="ORF">E6Q60_03990</name>
</gene>
<dbReference type="SUPFAM" id="SSF48452">
    <property type="entry name" value="TPR-like"/>
    <property type="match status" value="1"/>
</dbReference>
<dbReference type="InterPro" id="IPR019734">
    <property type="entry name" value="TPR_rpt"/>
</dbReference>
<name>A0A5C7VV00_9PROT</name>
<organism evidence="3 4">
    <name type="scientific">Nitrosomonas oligotropha</name>
    <dbReference type="NCBI Taxonomy" id="42354"/>
    <lineage>
        <taxon>Bacteria</taxon>
        <taxon>Pseudomonadati</taxon>
        <taxon>Pseudomonadota</taxon>
        <taxon>Betaproteobacteria</taxon>
        <taxon>Nitrosomonadales</taxon>
        <taxon>Nitrosomonadaceae</taxon>
        <taxon>Nitrosomonas</taxon>
    </lineage>
</organism>
<keyword evidence="2" id="KW-0472">Membrane</keyword>
<feature type="transmembrane region" description="Helical" evidence="2">
    <location>
        <begin position="21"/>
        <end position="45"/>
    </location>
</feature>
<dbReference type="Gene3D" id="1.25.40.10">
    <property type="entry name" value="Tetratricopeptide repeat domain"/>
    <property type="match status" value="1"/>
</dbReference>
<dbReference type="AlphaFoldDB" id="A0A5C7VV00"/>
<dbReference type="Proteomes" id="UP000321055">
    <property type="component" value="Unassembled WGS sequence"/>
</dbReference>
<evidence type="ECO:0000313" key="3">
    <source>
        <dbReference type="EMBL" id="TXI29576.1"/>
    </source>
</evidence>
<reference evidence="3 4" key="1">
    <citation type="submission" date="2018-09" db="EMBL/GenBank/DDBJ databases">
        <title>Metagenome Assembled Genomes from an Advanced Water Purification Facility.</title>
        <authorList>
            <person name="Stamps B.W."/>
            <person name="Spear J.R."/>
        </authorList>
    </citation>
    <scope>NUCLEOTIDE SEQUENCE [LARGE SCALE GENOMIC DNA]</scope>
    <source>
        <strain evidence="3">Bin_54_1</strain>
    </source>
</reference>
<keyword evidence="2" id="KW-1133">Transmembrane helix</keyword>
<evidence type="ECO:0000256" key="1">
    <source>
        <dbReference type="PROSITE-ProRule" id="PRU00339"/>
    </source>
</evidence>
<keyword evidence="2" id="KW-0812">Transmembrane</keyword>
<dbReference type="PROSITE" id="PS50005">
    <property type="entry name" value="TPR"/>
    <property type="match status" value="1"/>
</dbReference>
<evidence type="ECO:0000313" key="4">
    <source>
        <dbReference type="Proteomes" id="UP000321055"/>
    </source>
</evidence>
<accession>A0A5C7VV00</accession>
<feature type="repeat" description="TPR" evidence="1">
    <location>
        <begin position="310"/>
        <end position="343"/>
    </location>
</feature>
<protein>
    <submittedName>
        <fullName evidence="3">Uncharacterized protein</fullName>
    </submittedName>
</protein>
<dbReference type="InterPro" id="IPR011990">
    <property type="entry name" value="TPR-like_helical_dom_sf"/>
</dbReference>